<sequence length="57" mass="5919">PAADGARCGSATSPTSSSSPTRPRRCWPGAGRRRCGPPRCSAPSSPERGRTGPPRWA</sequence>
<feature type="compositionally biased region" description="Low complexity" evidence="1">
    <location>
        <begin position="12"/>
        <end position="30"/>
    </location>
</feature>
<feature type="non-terminal residue" evidence="2">
    <location>
        <position position="57"/>
    </location>
</feature>
<accession>A0A6J4NPJ4</accession>
<protein>
    <submittedName>
        <fullName evidence="2">Uncharacterized protein</fullName>
    </submittedName>
</protein>
<evidence type="ECO:0000256" key="1">
    <source>
        <dbReference type="SAM" id="MobiDB-lite"/>
    </source>
</evidence>
<feature type="region of interest" description="Disordered" evidence="1">
    <location>
        <begin position="1"/>
        <end position="57"/>
    </location>
</feature>
<evidence type="ECO:0000313" key="2">
    <source>
        <dbReference type="EMBL" id="CAA9388981.1"/>
    </source>
</evidence>
<dbReference type="EMBL" id="CADCUY010000057">
    <property type="protein sequence ID" value="CAA9388981.1"/>
    <property type="molecule type" value="Genomic_DNA"/>
</dbReference>
<proteinExistence type="predicted"/>
<dbReference type="AlphaFoldDB" id="A0A6J4NPJ4"/>
<name>A0A6J4NPJ4_9ACTN</name>
<organism evidence="2">
    <name type="scientific">uncultured Quadrisphaera sp</name>
    <dbReference type="NCBI Taxonomy" id="904978"/>
    <lineage>
        <taxon>Bacteria</taxon>
        <taxon>Bacillati</taxon>
        <taxon>Actinomycetota</taxon>
        <taxon>Actinomycetes</taxon>
        <taxon>Kineosporiales</taxon>
        <taxon>Kineosporiaceae</taxon>
        <taxon>Quadrisphaera</taxon>
        <taxon>environmental samples</taxon>
    </lineage>
</organism>
<feature type="non-terminal residue" evidence="2">
    <location>
        <position position="1"/>
    </location>
</feature>
<feature type="compositionally biased region" description="Low complexity" evidence="1">
    <location>
        <begin position="37"/>
        <end position="46"/>
    </location>
</feature>
<gene>
    <name evidence="2" type="ORF">AVDCRST_MAG35-300</name>
</gene>
<reference evidence="2" key="1">
    <citation type="submission" date="2020-02" db="EMBL/GenBank/DDBJ databases">
        <authorList>
            <person name="Meier V. D."/>
        </authorList>
    </citation>
    <scope>NUCLEOTIDE SEQUENCE</scope>
    <source>
        <strain evidence="2">AVDCRST_MAG35</strain>
    </source>
</reference>